<reference evidence="7 8" key="1">
    <citation type="journal article" date="2013" name="Genome Announc.">
        <title>Complete genome sequence of Simiduia agarivorans SA1(T), a marine bacterium able to degrade a variety of polysaccharides.</title>
        <authorList>
            <person name="Lin S.Y."/>
            <person name="Shieh W.Y."/>
            <person name="Chen J.S."/>
            <person name="Tang S.L."/>
        </authorList>
    </citation>
    <scope>NUCLEOTIDE SEQUENCE [LARGE SCALE GENOMIC DNA]</scope>
    <source>
        <strain evidence="8">DSM 21679 / JCM 13881 / BCRC 17597 / SA1</strain>
    </source>
</reference>
<dbReference type="Pfam" id="PF04453">
    <property type="entry name" value="LptD"/>
    <property type="match status" value="1"/>
</dbReference>
<dbReference type="InterPro" id="IPR005653">
    <property type="entry name" value="OstA-like_N"/>
</dbReference>
<evidence type="ECO:0000256" key="1">
    <source>
        <dbReference type="ARBA" id="ARBA00022729"/>
    </source>
</evidence>
<evidence type="ECO:0000313" key="7">
    <source>
        <dbReference type="EMBL" id="AFV00232.1"/>
    </source>
</evidence>
<feature type="signal peptide" evidence="4">
    <location>
        <begin position="1"/>
        <end position="24"/>
    </location>
</feature>
<dbReference type="InterPro" id="IPR020889">
    <property type="entry name" value="LipoPS_assembly_LptD"/>
</dbReference>
<proteinExistence type="inferred from homology"/>
<dbReference type="AlphaFoldDB" id="K4KMJ6"/>
<dbReference type="HAMAP" id="MF_01411">
    <property type="entry name" value="LPS_assembly_LptD"/>
    <property type="match status" value="1"/>
</dbReference>
<feature type="domain" description="LptD C-terminal" evidence="6">
    <location>
        <begin position="359"/>
        <end position="756"/>
    </location>
</feature>
<organism evidence="7 8">
    <name type="scientific">Simiduia agarivorans (strain DSM 21679 / JCM 13881 / BCRC 17597 / SA1)</name>
    <dbReference type="NCBI Taxonomy" id="1117647"/>
    <lineage>
        <taxon>Bacteria</taxon>
        <taxon>Pseudomonadati</taxon>
        <taxon>Pseudomonadota</taxon>
        <taxon>Gammaproteobacteria</taxon>
        <taxon>Cellvibrionales</taxon>
        <taxon>Cellvibrionaceae</taxon>
        <taxon>Simiduia</taxon>
    </lineage>
</organism>
<dbReference type="Pfam" id="PF03968">
    <property type="entry name" value="LptD_N"/>
    <property type="match status" value="1"/>
</dbReference>
<dbReference type="GO" id="GO:0009279">
    <property type="term" value="C:cell outer membrane"/>
    <property type="evidence" value="ECO:0007669"/>
    <property type="project" value="UniProtKB-SubCell"/>
</dbReference>
<dbReference type="OrthoDB" id="9760225at2"/>
<feature type="chain" id="PRO_5009016024" description="LPS-assembly protein LptD" evidence="4">
    <location>
        <begin position="25"/>
        <end position="849"/>
    </location>
</feature>
<dbReference type="EMBL" id="CP003746">
    <property type="protein sequence ID" value="AFV00232.1"/>
    <property type="molecule type" value="Genomic_DNA"/>
</dbReference>
<dbReference type="RefSeq" id="WP_015048384.1">
    <property type="nucleotide sequence ID" value="NC_018868.3"/>
</dbReference>
<evidence type="ECO:0000256" key="3">
    <source>
        <dbReference type="ARBA" id="ARBA00023237"/>
    </source>
</evidence>
<sequence length="849" mass="96038" precursor="true">MFKPYNKKPLVLALALASSGPLWAQEPYVTGPDGDMFSSEQRHRKGLDKLDWVPRSEMTEAQQSRCKLGCDGAYVEPDVAHPDASLRPDRAPVRASADESRWIQDDHALLTGNVEIIQGWRTLSADQARVKQADRQAEISGHVVLREPGLLVISDRLLVDESAGTASMESARFVMHGAHLRGEAGRLSHDQGGAGERDLFTLEDSRLTMCEPGNETWAIVGESIEIDGQAGQGVARHMKLEINEVPVFYAPYFRFPASDQRMTGLLFPAVGYGSRNGLDYEQPIYFNLAPNYDLTLIPRYLQHRGVSVGAEARHLNRYFETTLAGAYLGNDKGGENKSLQEQADAGEISQDEVQPYKGENRWMVALDQRGGAGQPWYTTIDYNEVSDVDYLRDLDSNSLDSATQSHLSQMVGAGYRFEHWQFGVKAQAYQSVVADRDEPYRMLPEVRFDGRYRFADYGSLQLNHQYTQFGHRYAYWDQEDDAPDDARILGSRLRTDYRLGWDQRWTWGFLRPALLLKHLQYDLDPDTLNADANATPSITGAQASLDGGLLFEREGDIFAHDYVQTFEPRLFYFNSPEQDHSDLYDASVTNRDVLFDTADLRFSYESLFRESRFSGGDRIDDADQLSVGLTTRFLQAGNGVERLRASIGQIFYFSDRLVSLTGTPDETPRSEIAGQLAAQIGDNWTYNLDLAYAEDGQQWTRGSTSLRHVGDSGTVVNMAYRYERKGMATDPETGELYDLTISQTDLGVVHPLNDKWNLFARSFYDLTLKRELETFAGVEYNSCCYRMRFLARQWTDSRDLRVVGPSNLELDRGIFFEFQLKGLGTLGRNLDRTLREGITGFDRRPQYEP</sequence>
<keyword evidence="8" id="KW-1185">Reference proteome</keyword>
<dbReference type="GO" id="GO:1990351">
    <property type="term" value="C:transporter complex"/>
    <property type="evidence" value="ECO:0007669"/>
    <property type="project" value="TreeGrafter"/>
</dbReference>
<keyword evidence="1 4" id="KW-0732">Signal</keyword>
<comment type="subcellular location">
    <subcellularLocation>
        <location evidence="4">Cell outer membrane</location>
    </subcellularLocation>
</comment>
<evidence type="ECO:0000259" key="5">
    <source>
        <dbReference type="Pfam" id="PF03968"/>
    </source>
</evidence>
<evidence type="ECO:0000256" key="4">
    <source>
        <dbReference type="HAMAP-Rule" id="MF_01411"/>
    </source>
</evidence>
<evidence type="ECO:0000313" key="8">
    <source>
        <dbReference type="Proteomes" id="UP000000466"/>
    </source>
</evidence>
<dbReference type="HOGENOM" id="CLU_009039_1_0_6"/>
<comment type="function">
    <text evidence="4">Together with LptE, is involved in the assembly of lipopolysaccharide (LPS) at the surface of the outer membrane.</text>
</comment>
<comment type="caution">
    <text evidence="4">Lacks conserved residue(s) required for the propagation of feature annotation.</text>
</comment>
<dbReference type="InterPro" id="IPR007543">
    <property type="entry name" value="LptD_C"/>
</dbReference>
<accession>K4KMJ6</accession>
<comment type="subunit">
    <text evidence="4">Component of the lipopolysaccharide transport and assembly complex. Interacts with LptE and LptA.</text>
</comment>
<feature type="domain" description="Organic solvent tolerance-like N-terminal" evidence="5">
    <location>
        <begin position="97"/>
        <end position="231"/>
    </location>
</feature>
<dbReference type="InterPro" id="IPR050218">
    <property type="entry name" value="LptD"/>
</dbReference>
<gene>
    <name evidence="4" type="primary">lptD</name>
    <name evidence="7" type="ordered locus">M5M_15495</name>
</gene>
<keyword evidence="2 4" id="KW-0472">Membrane</keyword>
<dbReference type="Proteomes" id="UP000000466">
    <property type="component" value="Chromosome"/>
</dbReference>
<dbReference type="GO" id="GO:0043165">
    <property type="term" value="P:Gram-negative-bacterium-type cell outer membrane assembly"/>
    <property type="evidence" value="ECO:0007669"/>
    <property type="project" value="UniProtKB-UniRule"/>
</dbReference>
<dbReference type="STRING" id="1117647.M5M_15495"/>
<keyword evidence="3 4" id="KW-0998">Cell outer membrane</keyword>
<evidence type="ECO:0000259" key="6">
    <source>
        <dbReference type="Pfam" id="PF04453"/>
    </source>
</evidence>
<comment type="similarity">
    <text evidence="4">Belongs to the LptD family.</text>
</comment>
<dbReference type="GO" id="GO:0015920">
    <property type="term" value="P:lipopolysaccharide transport"/>
    <property type="evidence" value="ECO:0007669"/>
    <property type="project" value="InterPro"/>
</dbReference>
<dbReference type="PANTHER" id="PTHR30189:SF1">
    <property type="entry name" value="LPS-ASSEMBLY PROTEIN LPTD"/>
    <property type="match status" value="1"/>
</dbReference>
<evidence type="ECO:0000256" key="2">
    <source>
        <dbReference type="ARBA" id="ARBA00023136"/>
    </source>
</evidence>
<dbReference type="PANTHER" id="PTHR30189">
    <property type="entry name" value="LPS-ASSEMBLY PROTEIN"/>
    <property type="match status" value="1"/>
</dbReference>
<dbReference type="eggNOG" id="COG1452">
    <property type="taxonomic scope" value="Bacteria"/>
</dbReference>
<dbReference type="KEGG" id="saga:M5M_15495"/>
<name>K4KMJ6_SIMAS</name>
<protein>
    <recommendedName>
        <fullName evidence="4">LPS-assembly protein LptD</fullName>
    </recommendedName>
</protein>